<evidence type="ECO:0000313" key="3">
    <source>
        <dbReference type="Proteomes" id="UP001301958"/>
    </source>
</evidence>
<dbReference type="SUPFAM" id="SSF48452">
    <property type="entry name" value="TPR-like"/>
    <property type="match status" value="1"/>
</dbReference>
<dbReference type="PANTHER" id="PTHR15696:SF0">
    <property type="entry name" value="TELOMERASE-BINDING PROTEIN EST1A"/>
    <property type="match status" value="1"/>
</dbReference>
<evidence type="ECO:0000313" key="2">
    <source>
        <dbReference type="EMBL" id="KAK4231600.1"/>
    </source>
</evidence>
<dbReference type="GO" id="GO:0000184">
    <property type="term" value="P:nuclear-transcribed mRNA catabolic process, nonsense-mediated decay"/>
    <property type="evidence" value="ECO:0007669"/>
    <property type="project" value="TreeGrafter"/>
</dbReference>
<dbReference type="AlphaFoldDB" id="A0AAN7BXV3"/>
<dbReference type="EMBL" id="MU865292">
    <property type="protein sequence ID" value="KAK4231600.1"/>
    <property type="molecule type" value="Genomic_DNA"/>
</dbReference>
<evidence type="ECO:0008006" key="4">
    <source>
        <dbReference type="Google" id="ProtNLM"/>
    </source>
</evidence>
<keyword evidence="3" id="KW-1185">Reference proteome</keyword>
<protein>
    <recommendedName>
        <fullName evidence="4">DNA/RNA-binding domain-containing protein</fullName>
    </recommendedName>
</protein>
<reference evidence="2" key="1">
    <citation type="journal article" date="2023" name="Mol. Phylogenet. Evol.">
        <title>Genome-scale phylogeny and comparative genomics of the fungal order Sordariales.</title>
        <authorList>
            <person name="Hensen N."/>
            <person name="Bonometti L."/>
            <person name="Westerberg I."/>
            <person name="Brannstrom I.O."/>
            <person name="Guillou S."/>
            <person name="Cros-Aarteil S."/>
            <person name="Calhoun S."/>
            <person name="Haridas S."/>
            <person name="Kuo A."/>
            <person name="Mondo S."/>
            <person name="Pangilinan J."/>
            <person name="Riley R."/>
            <person name="LaButti K."/>
            <person name="Andreopoulos B."/>
            <person name="Lipzen A."/>
            <person name="Chen C."/>
            <person name="Yan M."/>
            <person name="Daum C."/>
            <person name="Ng V."/>
            <person name="Clum A."/>
            <person name="Steindorff A."/>
            <person name="Ohm R.A."/>
            <person name="Martin F."/>
            <person name="Silar P."/>
            <person name="Natvig D.O."/>
            <person name="Lalanne C."/>
            <person name="Gautier V."/>
            <person name="Ament-Velasquez S.L."/>
            <person name="Kruys A."/>
            <person name="Hutchinson M.I."/>
            <person name="Powell A.J."/>
            <person name="Barry K."/>
            <person name="Miller A.N."/>
            <person name="Grigoriev I.V."/>
            <person name="Debuchy R."/>
            <person name="Gladieux P."/>
            <person name="Hiltunen Thoren M."/>
            <person name="Johannesson H."/>
        </authorList>
    </citation>
    <scope>NUCLEOTIDE SEQUENCE</scope>
    <source>
        <strain evidence="2">CBS 990.96</strain>
    </source>
</reference>
<name>A0AAN7BXV3_9PEZI</name>
<feature type="region of interest" description="Disordered" evidence="1">
    <location>
        <begin position="528"/>
        <end position="548"/>
    </location>
</feature>
<comment type="caution">
    <text evidence="2">The sequence shown here is derived from an EMBL/GenBank/DDBJ whole genome shotgun (WGS) entry which is preliminary data.</text>
</comment>
<dbReference type="GO" id="GO:0042162">
    <property type="term" value="F:telomeric DNA binding"/>
    <property type="evidence" value="ECO:0007669"/>
    <property type="project" value="TreeGrafter"/>
</dbReference>
<proteinExistence type="predicted"/>
<sequence>MQQLKVSPRNKGSLDSRPQSAIHNKEKENIKIEMMRQLETRAITQEQLIAEMKGIYAGLVLVESKCIEVDNQLTTNKQTLNQDQWMALVALHRQLLYEHHDFFMANRLCASPAVRQLPLKYAMLARFWRHGIHTFLELLRHNLPQSLEHMLNFIYTAYTTIAILSETVPAFVDIWMECLGDLARFRMAIENDDISVRTTWALTLPPPCYPCEAQGSSTAIFYNKALTVSIPFRPTCDSIMTLFEPIMKANANLETRPPPFEHIFIKAHGIMFSNKNLEQLPKTIYDVIGSLNAHIGRRAHGFLEESIYIGISNCCALTGYGDVANPIYSAIKPPATGEQQEDQPMASRTINKAASETLTRALDLSNKIHDVMLRRYGDSNILPYVHTTIIFMNYLTHYPDAMAYLARKFPWKLLSLFLNTLDIPEQSYSCIESESFPLPIKDNLERPLPEDYAMRSLLWADEYYPSHWFLGKETDYEEWDSMGTERTIRILFLARRIARDGQWLKYDSVTRRFSVTPEFDIDITSQMEGIEYGDGPGEQGVGTRTEVA</sequence>
<dbReference type="Proteomes" id="UP001301958">
    <property type="component" value="Unassembled WGS sequence"/>
</dbReference>
<dbReference type="GO" id="GO:0005697">
    <property type="term" value="C:telomerase holoenzyme complex"/>
    <property type="evidence" value="ECO:0007669"/>
    <property type="project" value="TreeGrafter"/>
</dbReference>
<accession>A0AAN7BXV3</accession>
<evidence type="ECO:0000256" key="1">
    <source>
        <dbReference type="SAM" id="MobiDB-lite"/>
    </source>
</evidence>
<organism evidence="2 3">
    <name type="scientific">Podospora fimiseda</name>
    <dbReference type="NCBI Taxonomy" id="252190"/>
    <lineage>
        <taxon>Eukaryota</taxon>
        <taxon>Fungi</taxon>
        <taxon>Dikarya</taxon>
        <taxon>Ascomycota</taxon>
        <taxon>Pezizomycotina</taxon>
        <taxon>Sordariomycetes</taxon>
        <taxon>Sordariomycetidae</taxon>
        <taxon>Sordariales</taxon>
        <taxon>Podosporaceae</taxon>
        <taxon>Podospora</taxon>
    </lineage>
</organism>
<gene>
    <name evidence="2" type="ORF">QBC38DRAFT_541574</name>
</gene>
<dbReference type="PANTHER" id="PTHR15696">
    <property type="entry name" value="SMG-7 SUPPRESSOR WITH MORPHOLOGICAL EFFECT ON GENITALIA PROTEIN 7"/>
    <property type="match status" value="1"/>
</dbReference>
<dbReference type="InterPro" id="IPR011990">
    <property type="entry name" value="TPR-like_helical_dom_sf"/>
</dbReference>
<feature type="region of interest" description="Disordered" evidence="1">
    <location>
        <begin position="1"/>
        <end position="25"/>
    </location>
</feature>
<dbReference type="InterPro" id="IPR045153">
    <property type="entry name" value="Est1/Ebs1-like"/>
</dbReference>
<dbReference type="GO" id="GO:0070034">
    <property type="term" value="F:telomerase RNA binding"/>
    <property type="evidence" value="ECO:0007669"/>
    <property type="project" value="TreeGrafter"/>
</dbReference>
<reference evidence="2" key="2">
    <citation type="submission" date="2023-05" db="EMBL/GenBank/DDBJ databases">
        <authorList>
            <consortium name="Lawrence Berkeley National Laboratory"/>
            <person name="Steindorff A."/>
            <person name="Hensen N."/>
            <person name="Bonometti L."/>
            <person name="Westerberg I."/>
            <person name="Brannstrom I.O."/>
            <person name="Guillou S."/>
            <person name="Cros-Aarteil S."/>
            <person name="Calhoun S."/>
            <person name="Haridas S."/>
            <person name="Kuo A."/>
            <person name="Mondo S."/>
            <person name="Pangilinan J."/>
            <person name="Riley R."/>
            <person name="Labutti K."/>
            <person name="Andreopoulos B."/>
            <person name="Lipzen A."/>
            <person name="Chen C."/>
            <person name="Yanf M."/>
            <person name="Daum C."/>
            <person name="Ng V."/>
            <person name="Clum A."/>
            <person name="Ohm R."/>
            <person name="Martin F."/>
            <person name="Silar P."/>
            <person name="Natvig D."/>
            <person name="Lalanne C."/>
            <person name="Gautier V."/>
            <person name="Ament-Velasquez S.L."/>
            <person name="Kruys A."/>
            <person name="Hutchinson M.I."/>
            <person name="Powell A.J."/>
            <person name="Barry K."/>
            <person name="Miller A.N."/>
            <person name="Grigoriev I.V."/>
            <person name="Debuchy R."/>
            <person name="Gladieux P."/>
            <person name="Thoren M.H."/>
            <person name="Johannesson H."/>
        </authorList>
    </citation>
    <scope>NUCLEOTIDE SEQUENCE</scope>
    <source>
        <strain evidence="2">CBS 990.96</strain>
    </source>
</reference>